<reference evidence="1" key="1">
    <citation type="journal article" date="2020" name="Nature">
        <title>Giant virus diversity and host interactions through global metagenomics.</title>
        <authorList>
            <person name="Schulz F."/>
            <person name="Roux S."/>
            <person name="Paez-Espino D."/>
            <person name="Jungbluth S."/>
            <person name="Walsh D.A."/>
            <person name="Denef V.J."/>
            <person name="McMahon K.D."/>
            <person name="Konstantinidis K.T."/>
            <person name="Eloe-Fadrosh E.A."/>
            <person name="Kyrpides N.C."/>
            <person name="Woyke T."/>
        </authorList>
    </citation>
    <scope>NUCLEOTIDE SEQUENCE</scope>
    <source>
        <strain evidence="1">GVMAG-M-3300021473-15</strain>
    </source>
</reference>
<evidence type="ECO:0000313" key="1">
    <source>
        <dbReference type="EMBL" id="QHT06730.1"/>
    </source>
</evidence>
<organism evidence="1">
    <name type="scientific">viral metagenome</name>
    <dbReference type="NCBI Taxonomy" id="1070528"/>
    <lineage>
        <taxon>unclassified sequences</taxon>
        <taxon>metagenomes</taxon>
        <taxon>organismal metagenomes</taxon>
    </lineage>
</organism>
<proteinExistence type="predicted"/>
<name>A0A6C0CS89_9ZZZZ</name>
<dbReference type="EMBL" id="MN739474">
    <property type="protein sequence ID" value="QHT06730.1"/>
    <property type="molecule type" value="Genomic_DNA"/>
</dbReference>
<dbReference type="AlphaFoldDB" id="A0A6C0CS89"/>
<accession>A0A6C0CS89</accession>
<sequence length="122" mass="14651">MECFYDLNIVRSCTKYQQGESYTDMIVIEKKRHGVKWKTILLHFTHVSVYRVMYYEFRITPTNQLLYGTVYFKHKQTLQEAESECDVYRHYSEIIGNGIVMYWHVSFIQVLIPKTSLDDVFC</sequence>
<protein>
    <submittedName>
        <fullName evidence="1">Uncharacterized protein</fullName>
    </submittedName>
</protein>